<dbReference type="Gene3D" id="3.40.50.10490">
    <property type="entry name" value="Glucose-6-phosphate isomerase like protein, domain 1"/>
    <property type="match status" value="1"/>
</dbReference>
<evidence type="ECO:0000256" key="3">
    <source>
        <dbReference type="ARBA" id="ARBA00023152"/>
    </source>
</evidence>
<feature type="domain" description="HTH rpiR-type" evidence="5">
    <location>
        <begin position="9"/>
        <end position="85"/>
    </location>
</feature>
<dbReference type="PANTHER" id="PTHR30514:SF20">
    <property type="entry name" value="TRANSCRIPTIONAL REGULATOR"/>
    <property type="match status" value="1"/>
</dbReference>
<dbReference type="InterPro" id="IPR001347">
    <property type="entry name" value="SIS_dom"/>
</dbReference>
<proteinExistence type="predicted"/>
<keyword evidence="3" id="KW-0324">Glycolysis</keyword>
<dbReference type="SUPFAM" id="SSF46689">
    <property type="entry name" value="Homeodomain-like"/>
    <property type="match status" value="1"/>
</dbReference>
<organism evidence="7 8">
    <name type="scientific">Dentiradicibacter hellwigii</name>
    <dbReference type="NCBI Taxonomy" id="3149053"/>
    <lineage>
        <taxon>Bacteria</taxon>
        <taxon>Pseudomonadati</taxon>
        <taxon>Pseudomonadota</taxon>
        <taxon>Betaproteobacteria</taxon>
        <taxon>Rhodocyclales</taxon>
        <taxon>Rhodocyclaceae</taxon>
        <taxon>Dentiradicibacter</taxon>
    </lineage>
</organism>
<dbReference type="Gene3D" id="1.10.10.10">
    <property type="entry name" value="Winged helix-like DNA-binding domain superfamily/Winged helix DNA-binding domain"/>
    <property type="match status" value="1"/>
</dbReference>
<dbReference type="InterPro" id="IPR036388">
    <property type="entry name" value="WH-like_DNA-bd_sf"/>
</dbReference>
<evidence type="ECO:0000256" key="4">
    <source>
        <dbReference type="ARBA" id="ARBA00023163"/>
    </source>
</evidence>
<dbReference type="EMBL" id="JBEUWX010000002">
    <property type="protein sequence ID" value="MFA9949702.1"/>
    <property type="molecule type" value="Genomic_DNA"/>
</dbReference>
<dbReference type="CDD" id="cd05013">
    <property type="entry name" value="SIS_RpiR"/>
    <property type="match status" value="1"/>
</dbReference>
<dbReference type="RefSeq" id="WP_418890812.1">
    <property type="nucleotide sequence ID" value="NZ_JBEUWX010000002.1"/>
</dbReference>
<accession>A0ABV4UDG8</accession>
<evidence type="ECO:0000259" key="5">
    <source>
        <dbReference type="PROSITE" id="PS51071"/>
    </source>
</evidence>
<gene>
    <name evidence="7" type="ORF">ABCS64_05060</name>
</gene>
<feature type="domain" description="SIS" evidence="6">
    <location>
        <begin position="138"/>
        <end position="280"/>
    </location>
</feature>
<dbReference type="Proteomes" id="UP001574673">
    <property type="component" value="Unassembled WGS sequence"/>
</dbReference>
<evidence type="ECO:0000313" key="7">
    <source>
        <dbReference type="EMBL" id="MFA9949702.1"/>
    </source>
</evidence>
<comment type="caution">
    <text evidence="7">The sequence shown here is derived from an EMBL/GenBank/DDBJ whole genome shotgun (WGS) entry which is preliminary data.</text>
</comment>
<dbReference type="SUPFAM" id="SSF53697">
    <property type="entry name" value="SIS domain"/>
    <property type="match status" value="1"/>
</dbReference>
<name>A0ABV4UDG8_9RHOO</name>
<dbReference type="PANTHER" id="PTHR30514">
    <property type="entry name" value="GLUCOKINASE"/>
    <property type="match status" value="1"/>
</dbReference>
<dbReference type="Pfam" id="PF01418">
    <property type="entry name" value="HTH_6"/>
    <property type="match status" value="1"/>
</dbReference>
<dbReference type="InterPro" id="IPR009057">
    <property type="entry name" value="Homeodomain-like_sf"/>
</dbReference>
<keyword evidence="8" id="KW-1185">Reference proteome</keyword>
<keyword evidence="1" id="KW-0805">Transcription regulation</keyword>
<evidence type="ECO:0000313" key="8">
    <source>
        <dbReference type="Proteomes" id="UP001574673"/>
    </source>
</evidence>
<dbReference type="PROSITE" id="PS51464">
    <property type="entry name" value="SIS"/>
    <property type="match status" value="1"/>
</dbReference>
<dbReference type="Pfam" id="PF01380">
    <property type="entry name" value="SIS"/>
    <property type="match status" value="1"/>
</dbReference>
<keyword evidence="2" id="KW-0238">DNA-binding</keyword>
<dbReference type="InterPro" id="IPR000281">
    <property type="entry name" value="HTH_RpiR"/>
</dbReference>
<dbReference type="PROSITE" id="PS51071">
    <property type="entry name" value="HTH_RPIR"/>
    <property type="match status" value="1"/>
</dbReference>
<sequence>MAQQENSIEDLIQHIAQAYDGLPKQLKSIAQYVTQHRQNMVIARILDVAHACDVQPSAVVRFAQRFGFSGFSELQAVFRDAYASGAAEAGYRQRIQAVISEHTAQMRSAELARGFMQSCQNGIAALSQELDEAAFERAVSILQEAHHIYIIGVRRMYPVAAYLSYTLSHTNKRVALIDGMGGMFREQVGALAAGDALIAISVAPYGAETRHCTELAAERGADIIAITDSSLSPIARLATATLRVEEPETYFFRALSSMMCLAQSLFIALAYRLELDLDAPPAMPAKTGA</sequence>
<evidence type="ECO:0000256" key="1">
    <source>
        <dbReference type="ARBA" id="ARBA00023015"/>
    </source>
</evidence>
<evidence type="ECO:0000256" key="2">
    <source>
        <dbReference type="ARBA" id="ARBA00023125"/>
    </source>
</evidence>
<keyword evidence="4" id="KW-0804">Transcription</keyword>
<protein>
    <submittedName>
        <fullName evidence="7">MurR/RpiR family transcriptional regulator</fullName>
    </submittedName>
</protein>
<evidence type="ECO:0000259" key="6">
    <source>
        <dbReference type="PROSITE" id="PS51464"/>
    </source>
</evidence>
<dbReference type="InterPro" id="IPR047640">
    <property type="entry name" value="RpiR-like"/>
</dbReference>
<dbReference type="InterPro" id="IPR046348">
    <property type="entry name" value="SIS_dom_sf"/>
</dbReference>
<reference evidence="8" key="1">
    <citation type="submission" date="2024-06" db="EMBL/GenBank/DDBJ databases">
        <title>Radixoralia hellwigii gen. nov., sp nov., isolated from a root canal in the human oral cavity.</title>
        <authorList>
            <person name="Bartsch S."/>
            <person name="Wittmer A."/>
            <person name="Schulz A.-K."/>
            <person name="Neumann-Schaal M."/>
            <person name="Wolf J."/>
            <person name="Gronow S."/>
            <person name="Tennert C."/>
            <person name="Haecker G."/>
            <person name="Cieplik F."/>
            <person name="Al-Ahmad A."/>
        </authorList>
    </citation>
    <scope>NUCLEOTIDE SEQUENCE [LARGE SCALE GENOMIC DNA]</scope>
    <source>
        <strain evidence="8">Wk13</strain>
    </source>
</reference>
<dbReference type="InterPro" id="IPR035472">
    <property type="entry name" value="RpiR-like_SIS"/>
</dbReference>